<sequence length="124" mass="13446">MRKTLERKEKILLDDQKTAMTSLIFALLSVLALGTASSLSNTSYLPPDCGLFKECCSCQRDECCITTGQGPEFIPYCQPLAGLGESCLGPVNALRSQCDCRAGLYCTQDQTCAQDQNILGRAEP</sequence>
<keyword evidence="1" id="KW-1185">Reference proteome</keyword>
<dbReference type="RefSeq" id="XP_012941950.1">
    <property type="nucleotide sequence ID" value="XM_013086496.2"/>
</dbReference>
<accession>A0ABM1A6T7</accession>
<reference evidence="2" key="1">
    <citation type="submission" date="2025-08" db="UniProtKB">
        <authorList>
            <consortium name="RefSeq"/>
        </authorList>
    </citation>
    <scope>IDENTIFICATION</scope>
</reference>
<proteinExistence type="predicted"/>
<evidence type="ECO:0000313" key="1">
    <source>
        <dbReference type="Proteomes" id="UP000694888"/>
    </source>
</evidence>
<evidence type="ECO:0000313" key="2">
    <source>
        <dbReference type="RefSeq" id="XP_012941950.1"/>
    </source>
</evidence>
<dbReference type="GeneID" id="106012720"/>
<name>A0ABM1A6T7_APLCA</name>
<gene>
    <name evidence="2" type="primary">LOC106012720</name>
</gene>
<protein>
    <submittedName>
        <fullName evidence="2">Uncharacterized protein LOC106012720</fullName>
    </submittedName>
</protein>
<organism evidence="1 2">
    <name type="scientific">Aplysia californica</name>
    <name type="common">California sea hare</name>
    <dbReference type="NCBI Taxonomy" id="6500"/>
    <lineage>
        <taxon>Eukaryota</taxon>
        <taxon>Metazoa</taxon>
        <taxon>Spiralia</taxon>
        <taxon>Lophotrochozoa</taxon>
        <taxon>Mollusca</taxon>
        <taxon>Gastropoda</taxon>
        <taxon>Heterobranchia</taxon>
        <taxon>Euthyneura</taxon>
        <taxon>Tectipleura</taxon>
        <taxon>Aplysiida</taxon>
        <taxon>Aplysioidea</taxon>
        <taxon>Aplysiidae</taxon>
        <taxon>Aplysia</taxon>
    </lineage>
</organism>
<dbReference type="Proteomes" id="UP000694888">
    <property type="component" value="Unplaced"/>
</dbReference>